<keyword evidence="2" id="KW-0805">Transcription regulation</keyword>
<feature type="domain" description="Sugar-binding" evidence="5">
    <location>
        <begin position="66"/>
        <end position="310"/>
    </location>
</feature>
<gene>
    <name evidence="6" type="ORF">SGUI_0031</name>
</gene>
<dbReference type="InterPro" id="IPR037171">
    <property type="entry name" value="NagB/RpiA_transferase-like"/>
</dbReference>
<dbReference type="GO" id="GO:0003677">
    <property type="term" value="F:DNA binding"/>
    <property type="evidence" value="ECO:0007669"/>
    <property type="project" value="UniProtKB-KW"/>
</dbReference>
<dbReference type="PATRIC" id="fig|1758689.4.peg.32"/>
<sequence>MPVRDEQDLVLAVAVARRHYEQNQAKTEIAEALGISRFKVARLLDLAHEAGVVRIEIVEPVADGGLARDLEQAFDLRCCSVVPMPSSAPEVRSEVGRAAARLLGRTLQPGDVLGLPWSRSVYDMVDALETLPQVPIVQLSGALAGVREDSSAVDLVRRAGRIAGGGRQVFFAPLVMPDAAAAQAVRRDPAVRDTLAAADQVTVAMVGVGAWEAGQSTIHDAVDAECRERVREVGVVGESVGACFDGRGRLVSTCLSDRLIALSPDQLRAIDTVIAVSYGQGKVEALRAAMTGDLVNGLVTTQDTAQALLA</sequence>
<keyword evidence="7" id="KW-1185">Reference proteome</keyword>
<dbReference type="STRING" id="1758689.SGUI_0031"/>
<dbReference type="RefSeq" id="WP_066634722.1">
    <property type="nucleotide sequence ID" value="NZ_CP014989.1"/>
</dbReference>
<dbReference type="SUPFAM" id="SSF100950">
    <property type="entry name" value="NagB/RpiA/CoA transferase-like"/>
    <property type="match status" value="1"/>
</dbReference>
<dbReference type="InterPro" id="IPR007324">
    <property type="entry name" value="Sugar-bd_dom_put"/>
</dbReference>
<dbReference type="Proteomes" id="UP000092482">
    <property type="component" value="Chromosome"/>
</dbReference>
<dbReference type="AlphaFoldDB" id="A0A1B1N7M5"/>
<accession>A0A1B1N7M5</accession>
<dbReference type="PANTHER" id="PTHR34294">
    <property type="entry name" value="TRANSCRIPTIONAL REGULATOR-RELATED"/>
    <property type="match status" value="1"/>
</dbReference>
<comment type="similarity">
    <text evidence="1">Belongs to the SorC transcriptional regulatory family.</text>
</comment>
<evidence type="ECO:0000313" key="7">
    <source>
        <dbReference type="Proteomes" id="UP000092482"/>
    </source>
</evidence>
<proteinExistence type="inferred from homology"/>
<name>A0A1B1N7M5_9MICO</name>
<dbReference type="Pfam" id="PF04198">
    <property type="entry name" value="Sugar-bind"/>
    <property type="match status" value="1"/>
</dbReference>
<keyword evidence="4" id="KW-0804">Transcription</keyword>
<organism evidence="6 7">
    <name type="scientific">Serinicoccus hydrothermalis</name>
    <dbReference type="NCBI Taxonomy" id="1758689"/>
    <lineage>
        <taxon>Bacteria</taxon>
        <taxon>Bacillati</taxon>
        <taxon>Actinomycetota</taxon>
        <taxon>Actinomycetes</taxon>
        <taxon>Micrococcales</taxon>
        <taxon>Ornithinimicrobiaceae</taxon>
        <taxon>Serinicoccus</taxon>
    </lineage>
</organism>
<dbReference type="Gene3D" id="3.40.50.1360">
    <property type="match status" value="1"/>
</dbReference>
<evidence type="ECO:0000256" key="2">
    <source>
        <dbReference type="ARBA" id="ARBA00023015"/>
    </source>
</evidence>
<dbReference type="OrthoDB" id="186585at2"/>
<dbReference type="Gene3D" id="1.10.10.10">
    <property type="entry name" value="Winged helix-like DNA-binding domain superfamily/Winged helix DNA-binding domain"/>
    <property type="match status" value="1"/>
</dbReference>
<dbReference type="EMBL" id="CP014989">
    <property type="protein sequence ID" value="ANS77427.1"/>
    <property type="molecule type" value="Genomic_DNA"/>
</dbReference>
<evidence type="ECO:0000259" key="5">
    <source>
        <dbReference type="Pfam" id="PF04198"/>
    </source>
</evidence>
<dbReference type="InterPro" id="IPR051054">
    <property type="entry name" value="SorC_transcr_regulators"/>
</dbReference>
<evidence type="ECO:0000256" key="1">
    <source>
        <dbReference type="ARBA" id="ARBA00010466"/>
    </source>
</evidence>
<dbReference type="KEGG" id="serj:SGUI_0031"/>
<evidence type="ECO:0000313" key="6">
    <source>
        <dbReference type="EMBL" id="ANS77427.1"/>
    </source>
</evidence>
<protein>
    <submittedName>
        <fullName evidence="6">Putative transcriptional regulator</fullName>
    </submittedName>
</protein>
<evidence type="ECO:0000256" key="4">
    <source>
        <dbReference type="ARBA" id="ARBA00023163"/>
    </source>
</evidence>
<reference evidence="6 7" key="1">
    <citation type="submission" date="2016-03" db="EMBL/GenBank/DDBJ databases">
        <title>Shallow-sea hydrothermal system.</title>
        <authorList>
            <person name="Tang K."/>
        </authorList>
    </citation>
    <scope>NUCLEOTIDE SEQUENCE [LARGE SCALE GENOMIC DNA]</scope>
    <source>
        <strain evidence="6 7">JLT9</strain>
    </source>
</reference>
<keyword evidence="3" id="KW-0238">DNA-binding</keyword>
<dbReference type="GO" id="GO:0030246">
    <property type="term" value="F:carbohydrate binding"/>
    <property type="evidence" value="ECO:0007669"/>
    <property type="project" value="InterPro"/>
</dbReference>
<dbReference type="PANTHER" id="PTHR34294:SF1">
    <property type="entry name" value="TRANSCRIPTIONAL REGULATOR LSRR"/>
    <property type="match status" value="1"/>
</dbReference>
<dbReference type="InterPro" id="IPR036388">
    <property type="entry name" value="WH-like_DNA-bd_sf"/>
</dbReference>
<evidence type="ECO:0000256" key="3">
    <source>
        <dbReference type="ARBA" id="ARBA00023125"/>
    </source>
</evidence>